<evidence type="ECO:0000256" key="10">
    <source>
        <dbReference type="SAM" id="Phobius"/>
    </source>
</evidence>
<feature type="domain" description="SMP-LTD" evidence="11">
    <location>
        <begin position="67"/>
        <end position="271"/>
    </location>
</feature>
<keyword evidence="13" id="KW-1185">Reference proteome</keyword>
<keyword evidence="3 10" id="KW-0812">Transmembrane</keyword>
<feature type="transmembrane region" description="Helical" evidence="10">
    <location>
        <begin position="15"/>
        <end position="34"/>
    </location>
</feature>
<dbReference type="GO" id="GO:0032865">
    <property type="term" value="C:ERMES complex"/>
    <property type="evidence" value="ECO:0007669"/>
    <property type="project" value="TreeGrafter"/>
</dbReference>
<reference evidence="12 13" key="1">
    <citation type="submission" date="2014-06" db="EMBL/GenBank/DDBJ databases">
        <title>Evolutionary Origins and Diversification of the Mycorrhizal Mutualists.</title>
        <authorList>
            <consortium name="DOE Joint Genome Institute"/>
            <consortium name="Mycorrhizal Genomics Consortium"/>
            <person name="Kohler A."/>
            <person name="Kuo A."/>
            <person name="Nagy L.G."/>
            <person name="Floudas D."/>
            <person name="Copeland A."/>
            <person name="Barry K.W."/>
            <person name="Cichocki N."/>
            <person name="Veneault-Fourrey C."/>
            <person name="LaButti K."/>
            <person name="Lindquist E.A."/>
            <person name="Lipzen A."/>
            <person name="Lundell T."/>
            <person name="Morin E."/>
            <person name="Murat C."/>
            <person name="Riley R."/>
            <person name="Ohm R."/>
            <person name="Sun H."/>
            <person name="Tunlid A."/>
            <person name="Henrissat B."/>
            <person name="Grigoriev I.V."/>
            <person name="Hibbett D.S."/>
            <person name="Martin F."/>
        </authorList>
    </citation>
    <scope>NUCLEOTIDE SEQUENCE [LARGE SCALE GENOMIC DNA]</scope>
    <source>
        <strain evidence="12 13">SS14</strain>
    </source>
</reference>
<evidence type="ECO:0000256" key="8">
    <source>
        <dbReference type="ARBA" id="ARBA00023136"/>
    </source>
</evidence>
<name>A0A0C9W1Z8_SPHS4</name>
<keyword evidence="5 10" id="KW-1133">Transmembrane helix</keyword>
<dbReference type="GO" id="GO:0005789">
    <property type="term" value="C:endoplasmic reticulum membrane"/>
    <property type="evidence" value="ECO:0007669"/>
    <property type="project" value="UniProtKB-SubCell"/>
</dbReference>
<dbReference type="GO" id="GO:0008289">
    <property type="term" value="F:lipid binding"/>
    <property type="evidence" value="ECO:0007669"/>
    <property type="project" value="UniProtKB-KW"/>
</dbReference>
<dbReference type="PANTHER" id="PTHR13466:SF0">
    <property type="entry name" value="SMP-LTD DOMAIN-CONTAINING PROTEIN"/>
    <property type="match status" value="1"/>
</dbReference>
<dbReference type="Proteomes" id="UP000054279">
    <property type="component" value="Unassembled WGS sequence"/>
</dbReference>
<evidence type="ECO:0000313" key="12">
    <source>
        <dbReference type="EMBL" id="KIJ45605.1"/>
    </source>
</evidence>
<accession>A0A0C9W1Z8</accession>
<dbReference type="GO" id="GO:0015914">
    <property type="term" value="P:phospholipid transport"/>
    <property type="evidence" value="ECO:0007669"/>
    <property type="project" value="TreeGrafter"/>
</dbReference>
<evidence type="ECO:0000313" key="13">
    <source>
        <dbReference type="Proteomes" id="UP000054279"/>
    </source>
</evidence>
<evidence type="ECO:0000256" key="6">
    <source>
        <dbReference type="ARBA" id="ARBA00023055"/>
    </source>
</evidence>
<keyword evidence="6" id="KW-0445">Lipid transport</keyword>
<evidence type="ECO:0000256" key="1">
    <source>
        <dbReference type="ARBA" id="ARBA00004586"/>
    </source>
</evidence>
<dbReference type="Pfam" id="PF10296">
    <property type="entry name" value="MMM1"/>
    <property type="match status" value="2"/>
</dbReference>
<gene>
    <name evidence="12" type="ORF">M422DRAFT_75041</name>
</gene>
<evidence type="ECO:0000256" key="5">
    <source>
        <dbReference type="ARBA" id="ARBA00022989"/>
    </source>
</evidence>
<dbReference type="GO" id="GO:1990456">
    <property type="term" value="P:mitochondrion-endoplasmic reticulum membrane tethering"/>
    <property type="evidence" value="ECO:0007669"/>
    <property type="project" value="TreeGrafter"/>
</dbReference>
<dbReference type="InterPro" id="IPR019411">
    <property type="entry name" value="MMM1_dom"/>
</dbReference>
<dbReference type="InterPro" id="IPR031468">
    <property type="entry name" value="SMP_LBD"/>
</dbReference>
<dbReference type="HOGENOM" id="CLU_032730_0_0_1"/>
<keyword evidence="7" id="KW-0446">Lipid-binding</keyword>
<evidence type="ECO:0000256" key="3">
    <source>
        <dbReference type="ARBA" id="ARBA00022692"/>
    </source>
</evidence>
<feature type="region of interest" description="Disordered" evidence="9">
    <location>
        <begin position="42"/>
        <end position="66"/>
    </location>
</feature>
<dbReference type="EMBL" id="KN837111">
    <property type="protein sequence ID" value="KIJ45605.1"/>
    <property type="molecule type" value="Genomic_DNA"/>
</dbReference>
<evidence type="ECO:0000256" key="4">
    <source>
        <dbReference type="ARBA" id="ARBA00022824"/>
    </source>
</evidence>
<sequence length="298" mass="32891">MGSLLSLQPTFTQGLVLGQVSVLLLLALVLKYLFLVSDPSANHHLPTTSPPPRAVSATGRTIPDEKEEESTEWLNLLISEIVATYRTEMRGNHPGPDGEEATRIRIERKINEIRPATFVDPILVHSVNLGTSSPRISKARRKKSSSGAQQIEFDMTYTDTSSLSFSTSVLFNYPFSYFARLPISLTVALSVFSSKVLLTLPQPTSSTPTLAFSVAPTFQLDLDISSLLGSRAKLADVPKLHELIENQVRRVLARHGSWTVVLPGILRPQGSTHVQHVQYGQEEEIDVKLVSEELRHTS</sequence>
<dbReference type="PANTHER" id="PTHR13466">
    <property type="entry name" value="TEX2 PROTEIN-RELATED"/>
    <property type="match status" value="1"/>
</dbReference>
<evidence type="ECO:0000259" key="11">
    <source>
        <dbReference type="PROSITE" id="PS51847"/>
    </source>
</evidence>
<organism evidence="12 13">
    <name type="scientific">Sphaerobolus stellatus (strain SS14)</name>
    <dbReference type="NCBI Taxonomy" id="990650"/>
    <lineage>
        <taxon>Eukaryota</taxon>
        <taxon>Fungi</taxon>
        <taxon>Dikarya</taxon>
        <taxon>Basidiomycota</taxon>
        <taxon>Agaricomycotina</taxon>
        <taxon>Agaricomycetes</taxon>
        <taxon>Phallomycetidae</taxon>
        <taxon>Geastrales</taxon>
        <taxon>Sphaerobolaceae</taxon>
        <taxon>Sphaerobolus</taxon>
    </lineage>
</organism>
<keyword evidence="4" id="KW-0256">Endoplasmic reticulum</keyword>
<comment type="subcellular location">
    <subcellularLocation>
        <location evidence="1">Endoplasmic reticulum membrane</location>
    </subcellularLocation>
</comment>
<dbReference type="CDD" id="cd21671">
    <property type="entry name" value="SMP_Mmm1"/>
    <property type="match status" value="1"/>
</dbReference>
<dbReference type="OrthoDB" id="5599157at2759"/>
<dbReference type="AlphaFoldDB" id="A0A0C9W1Z8"/>
<dbReference type="PROSITE" id="PS51847">
    <property type="entry name" value="SMP"/>
    <property type="match status" value="1"/>
</dbReference>
<protein>
    <recommendedName>
        <fullName evidence="11">SMP-LTD domain-containing protein</fullName>
    </recommendedName>
</protein>
<keyword evidence="8 10" id="KW-0472">Membrane</keyword>
<keyword evidence="2" id="KW-0813">Transport</keyword>
<evidence type="ECO:0000256" key="9">
    <source>
        <dbReference type="SAM" id="MobiDB-lite"/>
    </source>
</evidence>
<proteinExistence type="predicted"/>
<evidence type="ECO:0000256" key="7">
    <source>
        <dbReference type="ARBA" id="ARBA00023121"/>
    </source>
</evidence>
<evidence type="ECO:0000256" key="2">
    <source>
        <dbReference type="ARBA" id="ARBA00022448"/>
    </source>
</evidence>